<reference evidence="5 6" key="1">
    <citation type="journal article" date="2019" name="Nat. Ecol. Evol.">
        <title>Megaphylogeny resolves global patterns of mushroom evolution.</title>
        <authorList>
            <person name="Varga T."/>
            <person name="Krizsan K."/>
            <person name="Foldi C."/>
            <person name="Dima B."/>
            <person name="Sanchez-Garcia M."/>
            <person name="Sanchez-Ramirez S."/>
            <person name="Szollosi G.J."/>
            <person name="Szarkandi J.G."/>
            <person name="Papp V."/>
            <person name="Albert L."/>
            <person name="Andreopoulos W."/>
            <person name="Angelini C."/>
            <person name="Antonin V."/>
            <person name="Barry K.W."/>
            <person name="Bougher N.L."/>
            <person name="Buchanan P."/>
            <person name="Buyck B."/>
            <person name="Bense V."/>
            <person name="Catcheside P."/>
            <person name="Chovatia M."/>
            <person name="Cooper J."/>
            <person name="Damon W."/>
            <person name="Desjardin D."/>
            <person name="Finy P."/>
            <person name="Geml J."/>
            <person name="Haridas S."/>
            <person name="Hughes K."/>
            <person name="Justo A."/>
            <person name="Karasinski D."/>
            <person name="Kautmanova I."/>
            <person name="Kiss B."/>
            <person name="Kocsube S."/>
            <person name="Kotiranta H."/>
            <person name="LaButti K.M."/>
            <person name="Lechner B.E."/>
            <person name="Liimatainen K."/>
            <person name="Lipzen A."/>
            <person name="Lukacs Z."/>
            <person name="Mihaltcheva S."/>
            <person name="Morgado L.N."/>
            <person name="Niskanen T."/>
            <person name="Noordeloos M.E."/>
            <person name="Ohm R.A."/>
            <person name="Ortiz-Santana B."/>
            <person name="Ovrebo C."/>
            <person name="Racz N."/>
            <person name="Riley R."/>
            <person name="Savchenko A."/>
            <person name="Shiryaev A."/>
            <person name="Soop K."/>
            <person name="Spirin V."/>
            <person name="Szebenyi C."/>
            <person name="Tomsovsky M."/>
            <person name="Tulloss R.E."/>
            <person name="Uehling J."/>
            <person name="Grigoriev I.V."/>
            <person name="Vagvolgyi C."/>
            <person name="Papp T."/>
            <person name="Martin F.M."/>
            <person name="Miettinen O."/>
            <person name="Hibbett D.S."/>
            <person name="Nagy L.G."/>
        </authorList>
    </citation>
    <scope>NUCLEOTIDE SEQUENCE [LARGE SCALE GENOMIC DNA]</scope>
    <source>
        <strain evidence="5 6">CBS 166.37</strain>
    </source>
</reference>
<dbReference type="GO" id="GO:0032981">
    <property type="term" value="P:mitochondrial respiratory chain complex I assembly"/>
    <property type="evidence" value="ECO:0007669"/>
    <property type="project" value="InterPro"/>
</dbReference>
<keyword evidence="3" id="KW-0496">Mitochondrion</keyword>
<dbReference type="Gene3D" id="3.40.1230.10">
    <property type="entry name" value="MTH938-like"/>
    <property type="match status" value="1"/>
</dbReference>
<dbReference type="STRING" id="68775.A0A5C3MFA7"/>
<dbReference type="Proteomes" id="UP000308652">
    <property type="component" value="Unassembled WGS sequence"/>
</dbReference>
<dbReference type="GO" id="GO:0005743">
    <property type="term" value="C:mitochondrial inner membrane"/>
    <property type="evidence" value="ECO:0007669"/>
    <property type="project" value="TreeGrafter"/>
</dbReference>
<dbReference type="CDD" id="cd05125">
    <property type="entry name" value="Mth938_2P1-like"/>
    <property type="match status" value="1"/>
</dbReference>
<proteinExistence type="inferred from homology"/>
<dbReference type="SUPFAM" id="SSF64076">
    <property type="entry name" value="MTH938-like"/>
    <property type="match status" value="1"/>
</dbReference>
<comment type="subcellular location">
    <subcellularLocation>
        <location evidence="1">Mitochondrion</location>
    </subcellularLocation>
</comment>
<dbReference type="PANTHER" id="PTHR21192:SF2">
    <property type="entry name" value="NADH DEHYDROGENASE [UBIQUINONE] 1 ALPHA SUBCOMPLEX ASSEMBLY FACTOR 3"/>
    <property type="match status" value="1"/>
</dbReference>
<evidence type="ECO:0000256" key="2">
    <source>
        <dbReference type="ARBA" id="ARBA00021776"/>
    </source>
</evidence>
<dbReference type="InterPro" id="IPR034095">
    <property type="entry name" value="NDUF3"/>
</dbReference>
<dbReference type="InterPro" id="IPR036748">
    <property type="entry name" value="MTH938-like_sf"/>
</dbReference>
<evidence type="ECO:0000256" key="4">
    <source>
        <dbReference type="ARBA" id="ARBA00049984"/>
    </source>
</evidence>
<protein>
    <recommendedName>
        <fullName evidence="2">NADH dehydrogenase [ubiquinone] 1 alpha subcomplex assembly factor 3</fullName>
    </recommendedName>
</protein>
<dbReference type="InterPro" id="IPR007523">
    <property type="entry name" value="NDUFAF3/AAMDC"/>
</dbReference>
<name>A0A5C3MFA7_9AGAR</name>
<organism evidence="5 6">
    <name type="scientific">Crucibulum laeve</name>
    <dbReference type="NCBI Taxonomy" id="68775"/>
    <lineage>
        <taxon>Eukaryota</taxon>
        <taxon>Fungi</taxon>
        <taxon>Dikarya</taxon>
        <taxon>Basidiomycota</taxon>
        <taxon>Agaricomycotina</taxon>
        <taxon>Agaricomycetes</taxon>
        <taxon>Agaricomycetidae</taxon>
        <taxon>Agaricales</taxon>
        <taxon>Agaricineae</taxon>
        <taxon>Nidulariaceae</taxon>
        <taxon>Crucibulum</taxon>
    </lineage>
</organism>
<dbReference type="EMBL" id="ML213591">
    <property type="protein sequence ID" value="TFK43910.1"/>
    <property type="molecule type" value="Genomic_DNA"/>
</dbReference>
<evidence type="ECO:0000313" key="5">
    <source>
        <dbReference type="EMBL" id="TFK43910.1"/>
    </source>
</evidence>
<evidence type="ECO:0000256" key="1">
    <source>
        <dbReference type="ARBA" id="ARBA00004173"/>
    </source>
</evidence>
<dbReference type="Pfam" id="PF04430">
    <property type="entry name" value="DUF498"/>
    <property type="match status" value="1"/>
</dbReference>
<dbReference type="AlphaFoldDB" id="A0A5C3MFA7"/>
<evidence type="ECO:0000313" key="6">
    <source>
        <dbReference type="Proteomes" id="UP000308652"/>
    </source>
</evidence>
<evidence type="ECO:0000256" key="3">
    <source>
        <dbReference type="ARBA" id="ARBA00023128"/>
    </source>
</evidence>
<sequence>MSSTRLLPRLLPRPLSFLPRATLLSHHKLPFRSSRRLIHTSRPAYDRSFANILADAAPPPVQVESISTEGIRLADGLNIRGPCLFLEGCVFLWDVPNLLDGKGSRGRWQDWSTERFEVLESVVPRPEILLLGTGKTLAQPPPAFRTYLNKLGIQLEVMDSRNACSTYNILAEEGRRVAAALLPFTPYTWEKSVNPQSSLL</sequence>
<gene>
    <name evidence="5" type="ORF">BDQ12DRAFT_643696</name>
</gene>
<accession>A0A5C3MFA7</accession>
<dbReference type="PANTHER" id="PTHR21192">
    <property type="entry name" value="NUCLEAR PROTEIN E3-3"/>
    <property type="match status" value="1"/>
</dbReference>
<keyword evidence="6" id="KW-1185">Reference proteome</keyword>
<dbReference type="OrthoDB" id="20681at2759"/>
<comment type="similarity">
    <text evidence="4">Belongs to the NDUFAF3 family.</text>
</comment>